<evidence type="ECO:0000259" key="8">
    <source>
        <dbReference type="PROSITE" id="PS50850"/>
    </source>
</evidence>
<keyword evidence="2" id="KW-0813">Transport</keyword>
<dbReference type="PROSITE" id="PS50850">
    <property type="entry name" value="MFS"/>
    <property type="match status" value="1"/>
</dbReference>
<evidence type="ECO:0000256" key="4">
    <source>
        <dbReference type="ARBA" id="ARBA00022989"/>
    </source>
</evidence>
<keyword evidence="3 7" id="KW-0812">Transmembrane</keyword>
<dbReference type="EMBL" id="LT607411">
    <property type="protein sequence ID" value="SCF18536.1"/>
    <property type="molecule type" value="Genomic_DNA"/>
</dbReference>
<dbReference type="PANTHER" id="PTHR23502">
    <property type="entry name" value="MAJOR FACILITATOR SUPERFAMILY"/>
    <property type="match status" value="1"/>
</dbReference>
<dbReference type="GO" id="GO:0140115">
    <property type="term" value="P:export across plasma membrane"/>
    <property type="evidence" value="ECO:0007669"/>
    <property type="project" value="UniProtKB-ARBA"/>
</dbReference>
<dbReference type="GO" id="GO:0005886">
    <property type="term" value="C:plasma membrane"/>
    <property type="evidence" value="ECO:0007669"/>
    <property type="project" value="UniProtKB-SubCell"/>
</dbReference>
<evidence type="ECO:0000256" key="7">
    <source>
        <dbReference type="SAM" id="Phobius"/>
    </source>
</evidence>
<keyword evidence="10" id="KW-1185">Reference proteome</keyword>
<evidence type="ECO:0000256" key="1">
    <source>
        <dbReference type="ARBA" id="ARBA00004651"/>
    </source>
</evidence>
<dbReference type="Proteomes" id="UP000198242">
    <property type="component" value="Chromosome I"/>
</dbReference>
<gene>
    <name evidence="9" type="ORF">GA0074695_4119</name>
</gene>
<evidence type="ECO:0000313" key="10">
    <source>
        <dbReference type="Proteomes" id="UP000198242"/>
    </source>
</evidence>
<accession>A0A1C4YD24</accession>
<keyword evidence="4 7" id="KW-1133">Transmembrane helix</keyword>
<dbReference type="Gene3D" id="1.20.1720.10">
    <property type="entry name" value="Multidrug resistance protein D"/>
    <property type="match status" value="1"/>
</dbReference>
<dbReference type="PROSITE" id="PS00216">
    <property type="entry name" value="SUGAR_TRANSPORT_1"/>
    <property type="match status" value="1"/>
</dbReference>
<proteinExistence type="predicted"/>
<dbReference type="InterPro" id="IPR011701">
    <property type="entry name" value="MFS"/>
</dbReference>
<dbReference type="AlphaFoldDB" id="A0A1C4YD24"/>
<feature type="region of interest" description="Disordered" evidence="6">
    <location>
        <begin position="1"/>
        <end position="31"/>
    </location>
</feature>
<feature type="domain" description="Major facilitator superfamily (MFS) profile" evidence="8">
    <location>
        <begin position="1"/>
        <end position="119"/>
    </location>
</feature>
<keyword evidence="5 7" id="KW-0472">Membrane</keyword>
<feature type="transmembrane region" description="Helical" evidence="7">
    <location>
        <begin position="85"/>
        <end position="106"/>
    </location>
</feature>
<name>A0A1C4YD24_MICVI</name>
<protein>
    <submittedName>
        <fullName evidence="9">Major Facilitator Superfamily protein</fullName>
    </submittedName>
</protein>
<dbReference type="InterPro" id="IPR020846">
    <property type="entry name" value="MFS_dom"/>
</dbReference>
<reference evidence="10" key="1">
    <citation type="submission" date="2016-06" db="EMBL/GenBank/DDBJ databases">
        <authorList>
            <person name="Varghese N."/>
            <person name="Submissions Spin"/>
        </authorList>
    </citation>
    <scope>NUCLEOTIDE SEQUENCE [LARGE SCALE GENOMIC DNA]</scope>
    <source>
        <strain evidence="10">DSM 43909</strain>
    </source>
</reference>
<organism evidence="9 10">
    <name type="scientific">Micromonospora viridifaciens</name>
    <dbReference type="NCBI Taxonomy" id="1881"/>
    <lineage>
        <taxon>Bacteria</taxon>
        <taxon>Bacillati</taxon>
        <taxon>Actinomycetota</taxon>
        <taxon>Actinomycetes</taxon>
        <taxon>Micromonosporales</taxon>
        <taxon>Micromonosporaceae</taxon>
        <taxon>Micromonospora</taxon>
    </lineage>
</organism>
<dbReference type="InterPro" id="IPR005829">
    <property type="entry name" value="Sugar_transporter_CS"/>
</dbReference>
<evidence type="ECO:0000256" key="5">
    <source>
        <dbReference type="ARBA" id="ARBA00023136"/>
    </source>
</evidence>
<dbReference type="Pfam" id="PF07690">
    <property type="entry name" value="MFS_1"/>
    <property type="match status" value="1"/>
</dbReference>
<sequence>MSVSRTGARNLPACEQRKKLPGNHPPRPAGSSGAAYCSYGPLVIGPLSDALGRRAPLLTELALHVLASALCAVAPNMWVLCALRVVQGLGVAATSVVAMAVVRDLFTGAGSALLFSGGC</sequence>
<dbReference type="InterPro" id="IPR036259">
    <property type="entry name" value="MFS_trans_sf"/>
</dbReference>
<evidence type="ECO:0000256" key="6">
    <source>
        <dbReference type="SAM" id="MobiDB-lite"/>
    </source>
</evidence>
<dbReference type="SUPFAM" id="SSF103473">
    <property type="entry name" value="MFS general substrate transporter"/>
    <property type="match status" value="1"/>
</dbReference>
<dbReference type="GO" id="GO:0042908">
    <property type="term" value="P:xenobiotic transport"/>
    <property type="evidence" value="ECO:0007669"/>
    <property type="project" value="UniProtKB-ARBA"/>
</dbReference>
<dbReference type="PANTHER" id="PTHR23502:SF132">
    <property type="entry name" value="POLYAMINE TRANSPORTER 2-RELATED"/>
    <property type="match status" value="1"/>
</dbReference>
<evidence type="ECO:0000256" key="3">
    <source>
        <dbReference type="ARBA" id="ARBA00022692"/>
    </source>
</evidence>
<evidence type="ECO:0000256" key="2">
    <source>
        <dbReference type="ARBA" id="ARBA00022448"/>
    </source>
</evidence>
<dbReference type="GO" id="GO:0022857">
    <property type="term" value="F:transmembrane transporter activity"/>
    <property type="evidence" value="ECO:0007669"/>
    <property type="project" value="InterPro"/>
</dbReference>
<comment type="subcellular location">
    <subcellularLocation>
        <location evidence="1">Cell membrane</location>
        <topology evidence="1">Multi-pass membrane protein</topology>
    </subcellularLocation>
</comment>
<evidence type="ECO:0000313" key="9">
    <source>
        <dbReference type="EMBL" id="SCF18536.1"/>
    </source>
</evidence>